<dbReference type="AlphaFoldDB" id="A0A443RSB4"/>
<dbReference type="PRINTS" id="PR00081">
    <property type="entry name" value="GDHRDH"/>
</dbReference>
<dbReference type="SUPFAM" id="SSF51735">
    <property type="entry name" value="NAD(P)-binding Rossmann-fold domains"/>
    <property type="match status" value="1"/>
</dbReference>
<dbReference type="OrthoDB" id="6504928at2759"/>
<dbReference type="PANTHER" id="PTHR43975:SF2">
    <property type="entry name" value="EG:BACR7A4.14 PROTEIN-RELATED"/>
    <property type="match status" value="1"/>
</dbReference>
<dbReference type="InterPro" id="IPR002347">
    <property type="entry name" value="SDR_fam"/>
</dbReference>
<evidence type="ECO:0000313" key="1">
    <source>
        <dbReference type="EMBL" id="RWS18110.1"/>
    </source>
</evidence>
<accession>A0A443RSB4</accession>
<dbReference type="PANTHER" id="PTHR43975">
    <property type="entry name" value="ZGC:101858"/>
    <property type="match status" value="1"/>
</dbReference>
<dbReference type="Pfam" id="PF13561">
    <property type="entry name" value="adh_short_C2"/>
    <property type="match status" value="1"/>
</dbReference>
<proteinExistence type="predicted"/>
<name>A0A443RSB4_9ACAR</name>
<feature type="non-terminal residue" evidence="1">
    <location>
        <position position="1"/>
    </location>
</feature>
<dbReference type="Gene3D" id="3.40.50.720">
    <property type="entry name" value="NAD(P)-binding Rossmann-like Domain"/>
    <property type="match status" value="1"/>
</dbReference>
<feature type="non-terminal residue" evidence="1">
    <location>
        <position position="189"/>
    </location>
</feature>
<keyword evidence="2" id="KW-1185">Reference proteome</keyword>
<dbReference type="VEuPathDB" id="VectorBase:LDEU013930"/>
<gene>
    <name evidence="1" type="ORF">B4U80_11226</name>
</gene>
<evidence type="ECO:0000313" key="2">
    <source>
        <dbReference type="Proteomes" id="UP000288716"/>
    </source>
</evidence>
<dbReference type="CDD" id="cd05233">
    <property type="entry name" value="SDR_c"/>
    <property type="match status" value="1"/>
</dbReference>
<protein>
    <submittedName>
        <fullName evidence="1">3-oxoacyl-[acyl-carrier-protein] reductase FabG-like protein</fullName>
    </submittedName>
</protein>
<dbReference type="InterPro" id="IPR036291">
    <property type="entry name" value="NAD(P)-bd_dom_sf"/>
</dbReference>
<dbReference type="STRING" id="299467.A0A443RSB4"/>
<dbReference type="EMBL" id="NCKV01045965">
    <property type="protein sequence ID" value="RWS18110.1"/>
    <property type="molecule type" value="Genomic_DNA"/>
</dbReference>
<sequence length="189" mass="20549">PVVCDISKEDDVKRLVNSTINKFGKCDVIVNNAASFDDVNILDDTILDVYDQSSNVNVRGLIHICHEFLPHLITTKGTIINISVFPVPSFVCTLPTKIAVDALTQHVAREFASHGIRVNSVGPGAIRTPSYNKGIQEYGNEMHEWLVSKSALKRIGEPEEVANVILFLASDAASFITGAKIIVDGGFTL</sequence>
<dbReference type="Proteomes" id="UP000288716">
    <property type="component" value="Unassembled WGS sequence"/>
</dbReference>
<organism evidence="1 2">
    <name type="scientific">Leptotrombidium deliense</name>
    <dbReference type="NCBI Taxonomy" id="299467"/>
    <lineage>
        <taxon>Eukaryota</taxon>
        <taxon>Metazoa</taxon>
        <taxon>Ecdysozoa</taxon>
        <taxon>Arthropoda</taxon>
        <taxon>Chelicerata</taxon>
        <taxon>Arachnida</taxon>
        <taxon>Acari</taxon>
        <taxon>Acariformes</taxon>
        <taxon>Trombidiformes</taxon>
        <taxon>Prostigmata</taxon>
        <taxon>Anystina</taxon>
        <taxon>Parasitengona</taxon>
        <taxon>Trombiculoidea</taxon>
        <taxon>Trombiculidae</taxon>
        <taxon>Leptotrombidium</taxon>
    </lineage>
</organism>
<comment type="caution">
    <text evidence="1">The sequence shown here is derived from an EMBL/GenBank/DDBJ whole genome shotgun (WGS) entry which is preliminary data.</text>
</comment>
<reference evidence="1 2" key="1">
    <citation type="journal article" date="2018" name="Gigascience">
        <title>Genomes of trombidid mites reveal novel predicted allergens and laterally-transferred genes associated with secondary metabolism.</title>
        <authorList>
            <person name="Dong X."/>
            <person name="Chaisiri K."/>
            <person name="Xia D."/>
            <person name="Armstrong S.D."/>
            <person name="Fang Y."/>
            <person name="Donnelly M.J."/>
            <person name="Kadowaki T."/>
            <person name="McGarry J.W."/>
            <person name="Darby A.C."/>
            <person name="Makepeace B.L."/>
        </authorList>
    </citation>
    <scope>NUCLEOTIDE SEQUENCE [LARGE SCALE GENOMIC DNA]</scope>
    <source>
        <strain evidence="1">UoL-UT</strain>
    </source>
</reference>